<dbReference type="KEGG" id="rarg:115756548"/>
<evidence type="ECO:0000256" key="4">
    <source>
        <dbReference type="ARBA" id="ARBA00022695"/>
    </source>
</evidence>
<dbReference type="Gene3D" id="6.20.50.80">
    <property type="match status" value="1"/>
</dbReference>
<keyword evidence="14" id="KW-1185">Reference proteome</keyword>
<evidence type="ECO:0000256" key="2">
    <source>
        <dbReference type="ARBA" id="ARBA00022528"/>
    </source>
</evidence>
<dbReference type="Pfam" id="PF11523">
    <property type="entry name" value="DUF3223"/>
    <property type="match status" value="1"/>
</dbReference>
<gene>
    <name evidence="15" type="primary">LOC115756548</name>
</gene>
<accession>A0A8B8QYE0</accession>
<dbReference type="Gene3D" id="2.40.40.20">
    <property type="match status" value="1"/>
</dbReference>
<keyword evidence="2" id="KW-0150">Chloroplast</keyword>
<dbReference type="InterPro" id="IPR000722">
    <property type="entry name" value="RNA_pol_asu"/>
</dbReference>
<evidence type="ECO:0000256" key="7">
    <source>
        <dbReference type="ARBA" id="ARBA00022842"/>
    </source>
</evidence>
<evidence type="ECO:0000256" key="6">
    <source>
        <dbReference type="ARBA" id="ARBA00022833"/>
    </source>
</evidence>
<feature type="compositionally biased region" description="Basic and acidic residues" evidence="11">
    <location>
        <begin position="1589"/>
        <end position="1604"/>
    </location>
</feature>
<feature type="compositionally biased region" description="Low complexity" evidence="11">
    <location>
        <begin position="1483"/>
        <end position="1502"/>
    </location>
</feature>
<protein>
    <recommendedName>
        <fullName evidence="10">DNA-directed RNA polymerase subunit</fullName>
        <ecNumber evidence="10">2.7.7.6</ecNumber>
    </recommendedName>
</protein>
<dbReference type="GO" id="GO:0046872">
    <property type="term" value="F:metal ion binding"/>
    <property type="evidence" value="ECO:0007669"/>
    <property type="project" value="UniProtKB-KW"/>
</dbReference>
<feature type="compositionally biased region" description="Basic and acidic residues" evidence="11">
    <location>
        <begin position="1690"/>
        <end position="1704"/>
    </location>
</feature>
<feature type="compositionally biased region" description="Polar residues" evidence="11">
    <location>
        <begin position="1706"/>
        <end position="1715"/>
    </location>
</feature>
<dbReference type="InterPro" id="IPR007081">
    <property type="entry name" value="RNA_pol_Rpb1_5"/>
</dbReference>
<feature type="compositionally biased region" description="Polar residues" evidence="11">
    <location>
        <begin position="1722"/>
        <end position="1743"/>
    </location>
</feature>
<proteinExistence type="inferred from homology"/>
<dbReference type="PANTHER" id="PTHR19376:SF51">
    <property type="entry name" value="DNA-DIRECTED RNA POLYMERASE V SUBUNIT 1"/>
    <property type="match status" value="1"/>
</dbReference>
<feature type="compositionally biased region" description="Basic and acidic residues" evidence="11">
    <location>
        <begin position="1769"/>
        <end position="1780"/>
    </location>
</feature>
<dbReference type="InterPro" id="IPR045867">
    <property type="entry name" value="DNA-dir_RpoC_beta_prime"/>
</dbReference>
<keyword evidence="4 10" id="KW-0548">Nucleotidyltransferase</keyword>
<dbReference type="Gene3D" id="4.10.860.120">
    <property type="entry name" value="RNA polymerase II, clamp domain"/>
    <property type="match status" value="1"/>
</dbReference>
<dbReference type="Gene3D" id="3.30.1490.180">
    <property type="entry name" value="RNA polymerase ii"/>
    <property type="match status" value="1"/>
</dbReference>
<keyword evidence="2" id="KW-0934">Plastid</keyword>
<feature type="signal peptide" evidence="12">
    <location>
        <begin position="1"/>
        <end position="34"/>
    </location>
</feature>
<evidence type="ECO:0000256" key="12">
    <source>
        <dbReference type="SAM" id="SignalP"/>
    </source>
</evidence>
<feature type="domain" description="RNA polymerase N-terminal" evidence="13">
    <location>
        <begin position="261"/>
        <end position="560"/>
    </location>
</feature>
<dbReference type="SMART" id="SM00663">
    <property type="entry name" value="RPOLA_N"/>
    <property type="match status" value="1"/>
</dbReference>
<dbReference type="InterPro" id="IPR007066">
    <property type="entry name" value="RNA_pol_Rpb1_3"/>
</dbReference>
<feature type="compositionally biased region" description="Basic and acidic residues" evidence="11">
    <location>
        <begin position="1504"/>
        <end position="1524"/>
    </location>
</feature>
<keyword evidence="1 10" id="KW-0240">DNA-directed RNA polymerase</keyword>
<evidence type="ECO:0000256" key="1">
    <source>
        <dbReference type="ARBA" id="ARBA00022478"/>
    </source>
</evidence>
<dbReference type="InterPro" id="IPR006592">
    <property type="entry name" value="RNA_pol_N"/>
</dbReference>
<feature type="compositionally biased region" description="Basic and acidic residues" evidence="11">
    <location>
        <begin position="1613"/>
        <end position="1622"/>
    </location>
</feature>
<evidence type="ECO:0000256" key="10">
    <source>
        <dbReference type="RuleBase" id="RU004279"/>
    </source>
</evidence>
<dbReference type="Pfam" id="PF04998">
    <property type="entry name" value="RNA_pol_Rpb1_5"/>
    <property type="match status" value="1"/>
</dbReference>
<dbReference type="InterPro" id="IPR007080">
    <property type="entry name" value="RNA_pol_Rpb1_1"/>
</dbReference>
<dbReference type="Pfam" id="PF04997">
    <property type="entry name" value="RNA_pol_Rpb1_1"/>
    <property type="match status" value="1"/>
</dbReference>
<feature type="chain" id="PRO_5047515550" description="DNA-directed RNA polymerase subunit" evidence="12">
    <location>
        <begin position="35"/>
        <end position="1943"/>
    </location>
</feature>
<feature type="region of interest" description="Disordered" evidence="11">
    <location>
        <begin position="1386"/>
        <end position="1780"/>
    </location>
</feature>
<dbReference type="GO" id="GO:0003677">
    <property type="term" value="F:DNA binding"/>
    <property type="evidence" value="ECO:0007669"/>
    <property type="project" value="InterPro"/>
</dbReference>
<comment type="function">
    <text evidence="10">DNA-dependent RNA polymerase catalyzes the transcription of DNA into RNA using the four ribonucleoside triphosphates as substrates.</text>
</comment>
<dbReference type="GO" id="GO:0000428">
    <property type="term" value="C:DNA-directed RNA polymerase complex"/>
    <property type="evidence" value="ECO:0007669"/>
    <property type="project" value="UniProtKB-KW"/>
</dbReference>
<reference evidence="15" key="1">
    <citation type="submission" date="2025-08" db="UniProtKB">
        <authorList>
            <consortium name="RefSeq"/>
        </authorList>
    </citation>
    <scope>IDENTIFICATION</scope>
    <source>
        <tissue evidence="15">Leaf</tissue>
    </source>
</reference>
<dbReference type="PANTHER" id="PTHR19376">
    <property type="entry name" value="DNA-DIRECTED RNA POLYMERASE"/>
    <property type="match status" value="1"/>
</dbReference>
<evidence type="ECO:0000259" key="13">
    <source>
        <dbReference type="SMART" id="SM00663"/>
    </source>
</evidence>
<dbReference type="Pfam" id="PF04983">
    <property type="entry name" value="RNA_pol_Rpb1_3"/>
    <property type="match status" value="1"/>
</dbReference>
<comment type="catalytic activity">
    <reaction evidence="9 10">
        <text>RNA(n) + a ribonucleoside 5'-triphosphate = RNA(n+1) + diphosphate</text>
        <dbReference type="Rhea" id="RHEA:21248"/>
        <dbReference type="Rhea" id="RHEA-COMP:14527"/>
        <dbReference type="Rhea" id="RHEA-COMP:17342"/>
        <dbReference type="ChEBI" id="CHEBI:33019"/>
        <dbReference type="ChEBI" id="CHEBI:61557"/>
        <dbReference type="ChEBI" id="CHEBI:140395"/>
        <dbReference type="EC" id="2.7.7.6"/>
    </reaction>
</comment>
<comment type="similarity">
    <text evidence="10">Belongs to the RNA polymerase beta' chain family.</text>
</comment>
<dbReference type="GO" id="GO:0003899">
    <property type="term" value="F:DNA-directed RNA polymerase activity"/>
    <property type="evidence" value="ECO:0007669"/>
    <property type="project" value="UniProtKB-EC"/>
</dbReference>
<dbReference type="Proteomes" id="UP000827889">
    <property type="component" value="Chromosome 8"/>
</dbReference>
<dbReference type="GO" id="GO:0006351">
    <property type="term" value="P:DNA-templated transcription"/>
    <property type="evidence" value="ECO:0007669"/>
    <property type="project" value="InterPro"/>
</dbReference>
<dbReference type="Gene3D" id="1.10.274.100">
    <property type="entry name" value="RNA polymerase Rpb1, domain 3"/>
    <property type="match status" value="1"/>
</dbReference>
<dbReference type="GeneID" id="115756548"/>
<dbReference type="InterPro" id="IPR044893">
    <property type="entry name" value="RNA_pol_Rpb1_clamp_domain"/>
</dbReference>
<feature type="compositionally biased region" description="Basic and acidic residues" evidence="11">
    <location>
        <begin position="1550"/>
        <end position="1564"/>
    </location>
</feature>
<evidence type="ECO:0000313" key="15">
    <source>
        <dbReference type="RefSeq" id="XP_030552239.2"/>
    </source>
</evidence>
<evidence type="ECO:0000256" key="3">
    <source>
        <dbReference type="ARBA" id="ARBA00022679"/>
    </source>
</evidence>
<keyword evidence="12" id="KW-0732">Signal</keyword>
<dbReference type="InterPro" id="IPR042102">
    <property type="entry name" value="RNA_pol_Rpb1_3_sf"/>
</dbReference>
<dbReference type="Pfam" id="PF00623">
    <property type="entry name" value="RNA_pol_Rpb1_2"/>
    <property type="match status" value="1"/>
</dbReference>
<name>A0A8B8QYE0_9MYRT</name>
<evidence type="ECO:0000256" key="11">
    <source>
        <dbReference type="SAM" id="MobiDB-lite"/>
    </source>
</evidence>
<feature type="compositionally biased region" description="Polar residues" evidence="11">
    <location>
        <begin position="1403"/>
        <end position="1418"/>
    </location>
</feature>
<keyword evidence="7" id="KW-0460">Magnesium</keyword>
<dbReference type="SUPFAM" id="SSF64484">
    <property type="entry name" value="beta and beta-prime subunits of DNA dependent RNA-polymerase"/>
    <property type="match status" value="1"/>
</dbReference>
<feature type="compositionally biased region" description="Polar residues" evidence="11">
    <location>
        <begin position="1525"/>
        <end position="1534"/>
    </location>
</feature>
<evidence type="ECO:0000256" key="9">
    <source>
        <dbReference type="ARBA" id="ARBA00048552"/>
    </source>
</evidence>
<keyword evidence="8 10" id="KW-0804">Transcription</keyword>
<dbReference type="RefSeq" id="XP_030552239.2">
    <property type="nucleotide sequence ID" value="XM_030696379.2"/>
</dbReference>
<organism evidence="14 15">
    <name type="scientific">Rhodamnia argentea</name>
    <dbReference type="NCBI Taxonomy" id="178133"/>
    <lineage>
        <taxon>Eukaryota</taxon>
        <taxon>Viridiplantae</taxon>
        <taxon>Streptophyta</taxon>
        <taxon>Embryophyta</taxon>
        <taxon>Tracheophyta</taxon>
        <taxon>Spermatophyta</taxon>
        <taxon>Magnoliopsida</taxon>
        <taxon>eudicotyledons</taxon>
        <taxon>Gunneridae</taxon>
        <taxon>Pentapetalae</taxon>
        <taxon>rosids</taxon>
        <taxon>malvids</taxon>
        <taxon>Myrtales</taxon>
        <taxon>Myrtaceae</taxon>
        <taxon>Myrtoideae</taxon>
        <taxon>Myrteae</taxon>
        <taxon>Australasian group</taxon>
        <taxon>Rhodamnia</taxon>
    </lineage>
</organism>
<evidence type="ECO:0000256" key="5">
    <source>
        <dbReference type="ARBA" id="ARBA00022723"/>
    </source>
</evidence>
<keyword evidence="6" id="KW-0862">Zinc</keyword>
<dbReference type="EC" id="2.7.7.6" evidence="10"/>
<dbReference type="Gene3D" id="3.10.450.40">
    <property type="match status" value="1"/>
</dbReference>
<sequence>MQTLFPRSFSDSHSPCHSLLLLLPLFLRAKPATANFQGFCRTSALGLEAAGIPKGMEETSTATLDAEITAIRFGLASRQEICAASISDCSITHASQLSNPFLGLPLEFGRCESCGTSDPGKCEGHFGYIELPIPIYHPSHVSELKRMISMLCLKCLKMRNNKFPIKNAGVGERLLASCCEDAAQVSIREVKTSEGAQCLQLKVSSRLRLRDGFWNFLERYGFRYGDNISRPLLPCEVVEILKRIPEETKRKLAGKGFFPQDGYIIQYLPVPPNCLSVPEVSDGVSVMSSDLSVTMLRKVLRQVEIIKGSRSGTPNFESHDVEAQDLQIVVNEYLLVRGTAKASRDIDTRYGIGKEPSNTATKAWLEKMRTLFIRKGSGFSSRSVITGDAFKKVNEIGIPTEIAQRITFEEKVSIYNMNYLQSLVDKKLCLAYKDGSAMYSLREGSKGHTSLRPGQVVHRRIMDGDIVFINRPPTTHKHSLQALSVYVHDDHTVKINPLICGPLGADFDGDCIHLFYPQSAPAKAEVMELFSVEKQLLSSHSGNLNLQLATDSLLSLKMMFRKYFYGKLAAQQLAMFVSSELPHPSLLKAHQFCPTWTVLQMLQTALPAGFNCCGDKYLISKSNFLDVDYSREFIASMVSEIVTSIFFEKSPVEVLKFFDALQPLLMENLFTEGFSVCLEDFYIPQSMIQDIQKNIRVISPLLYHLRTTYNELVQLQLENHLRLTKLPLSRFILKSSALGDLVDSKSDSAITKIIQQIGFLGVQISDKGKFYSTSLFDEMASLFRRKYFFEGVDYPSGEYGLIKSSFICGLEPYEMMVHSICTREVIVRSTRGLSEPGTLFKNLMAILRDVVICYDGTVRNVCSNSIIQFEYGFEVGAKPENLFPAGEPVGVLAATAMSNPAYKAVLDSSPSSNSSWELMKEILQCRVNYRNEPVDRRVILYLNRCGCGRKHCSENAACLVKSHLKKVSLKDLTVDFMIEYKELRTVLESSEAHAGLVGHIHLNEVLLKELNIPMVDVLKQCQETINSFRKKKKVGNLFKGTVLSVSDGCSFKPLCAGGRSQMPCLMFSCLDANDPELEKITHVLANKICPVILDTIIKGDPRINSANIVWINPDTTSWIRNSRRNQKGELALDIVLEKSVCKRSGDAWRIVLDSCLPILHLIDTKRSIPYAIKQVEELLGISCAFDQAIQRLSTSVAMVAKGVLKEHLMLLADSMTCSGSLIGFNSAGYKAFSRSLNVQVPFTEATLFTPRKCFERASVKCHVDALSSVVASCSWGKCVAVGTGSKFDILWGTKDRVDSKQEGATEVYSFLHMVRGPNMEGRGDSTCLGVDIEHLDWEEENAELNRSPENNSEKPVFEDNVEFQENVDVQPNGWNWDKVTLTDHGSSGWDASATWEKNDKDSTTTGNNGQNTAWSNWGSKKAESQLIDSQADDAKSSWNNLASGNKDADNNQFGVHDSKDSNWGNGRTDDDDDLHSTKFDQNSSKSGGWGAAAWGSDGGSQSRKSWDVSEKSVVDGIQRSKSEQQSDGWETTSWGKKPDDEMSWGCAQSVKDKSGRADLDDSTKANDQPSLSGGWDAVVGVMNEVGPQSEKDWNTRTTETEKQSQWETAGWGKRAEGSEVSREGWNSTQNADDTSKKVYEDGSQLGKRWNISHSPKTKESDEQSQWEATGWGQKAEDRDMSQRGWNTSKSVDDISGRADADGLHSTRPNEPSSTSGGWGTVASGQSEGSSQIGKSWNTQNSKAEGTEKSSQWERQSQWGGDSKKKSKGQHTEWKMRRSLSRPREMINEDPAAPRMYTVTRQRLDIFTSEEQDILTDVEPIMLSIRRIMHQSGYNDNDPLSAEDQSYVIDTVLNHHPDKAAKMGAGIEHLTVSKHSSFQDSRCFYVVSTDGSRVDFSYRKCLENFVKTKYPDAADLFIGKYFRRPRSEGKREQSVAPEEPTENR</sequence>
<evidence type="ECO:0000313" key="14">
    <source>
        <dbReference type="Proteomes" id="UP000827889"/>
    </source>
</evidence>
<keyword evidence="5" id="KW-0479">Metal-binding</keyword>
<keyword evidence="3 10" id="KW-0808">Transferase</keyword>
<evidence type="ECO:0000256" key="8">
    <source>
        <dbReference type="ARBA" id="ARBA00023163"/>
    </source>
</evidence>